<dbReference type="InterPro" id="IPR000383">
    <property type="entry name" value="Xaa-Pro-like_dom"/>
</dbReference>
<reference evidence="3 4" key="1">
    <citation type="submission" date="2017-10" db="EMBL/GenBank/DDBJ databases">
        <title>The new phylogeny of genus Mycobacterium.</title>
        <authorList>
            <person name="Tortoli E."/>
            <person name="Trovato A."/>
            <person name="Cirillo D.M."/>
        </authorList>
    </citation>
    <scope>NUCLEOTIDE SEQUENCE [LARGE SCALE GENOMIC DNA]</scope>
    <source>
        <strain evidence="3 4">IP141170001</strain>
    </source>
</reference>
<dbReference type="InterPro" id="IPR050585">
    <property type="entry name" value="Xaa-Pro_dipeptidyl-ppase/CocE"/>
</dbReference>
<dbReference type="Pfam" id="PF02129">
    <property type="entry name" value="Peptidase_S15"/>
    <property type="match status" value="1"/>
</dbReference>
<proteinExistence type="predicted"/>
<dbReference type="PANTHER" id="PTHR43056:SF10">
    <property type="entry name" value="COCE_NOND FAMILY, PUTATIVE (AFU_ORTHOLOGUE AFUA_7G00600)-RELATED"/>
    <property type="match status" value="1"/>
</dbReference>
<evidence type="ECO:0000259" key="2">
    <source>
        <dbReference type="SMART" id="SM00939"/>
    </source>
</evidence>
<dbReference type="InterPro" id="IPR005674">
    <property type="entry name" value="CocE/Ser_esterase"/>
</dbReference>
<dbReference type="Gene3D" id="2.60.120.260">
    <property type="entry name" value="Galactose-binding domain-like"/>
    <property type="match status" value="1"/>
</dbReference>
<sequence>MRDGVELLADHYEPRTAHPAGTILVRAPYGRRFPFTVLFGSIYATRGYHVVFQSVRGTFGSGGEFTPMVNEVDDGADTVVWLREQPWFTGTFATIGLSYLGFTQWALLTDPPPELAAAVITVGPHDFAQSSWGTGAFSLNDFLGWSDMVSHQEDPGLAQAVMRQALAGRRVQTAALDLPLAEGGRALLGDGAQWYESWLRPPQDDPEHWRRLGAVEALDRVEVPVLLLSGWQDLFLDQTLTQYRHLRARGVPTALTVGSWTHTQMMTKGGPTVVRETLDWLGTHLSGRPDTRRNPVRLHIHNDGWVELPDLPTGGAHRDLYLLPGGRLGETAGDATASSFTYDPAHPTPTIGGRLLSSKGGYREDSALARRADVLAFTGEPLAADVYTVGTPVLELTHRADNPHHDVFVRISEVDAQGRSHNVTDGYRRYPDGSGPVRVELDAVAHRFAAGSRIRVLVAGGSHPRYARNLGTGEPALSGQTLRSATHTVTHDEGSRLILPAADGPPSAH</sequence>
<protein>
    <submittedName>
        <fullName evidence="3">Hydrolase</fullName>
    </submittedName>
</protein>
<dbReference type="Proteomes" id="UP000220340">
    <property type="component" value="Unassembled WGS sequence"/>
</dbReference>
<dbReference type="Gene3D" id="1.10.3020.10">
    <property type="entry name" value="alpha-amino acid ester hydrolase ( Helical cap domain)"/>
    <property type="match status" value="1"/>
</dbReference>
<keyword evidence="4" id="KW-1185">Reference proteome</keyword>
<feature type="domain" description="Xaa-Pro dipeptidyl-peptidase C-terminal" evidence="2">
    <location>
        <begin position="278"/>
        <end position="498"/>
    </location>
</feature>
<name>A0A2A7NN98_9MYCO</name>
<dbReference type="SMART" id="SM00939">
    <property type="entry name" value="PepX_C"/>
    <property type="match status" value="1"/>
</dbReference>
<dbReference type="OrthoDB" id="5240615at2"/>
<accession>A0A2A7NN98</accession>
<evidence type="ECO:0000313" key="4">
    <source>
        <dbReference type="Proteomes" id="UP000220340"/>
    </source>
</evidence>
<dbReference type="SUPFAM" id="SSF49785">
    <property type="entry name" value="Galactose-binding domain-like"/>
    <property type="match status" value="1"/>
</dbReference>
<dbReference type="PANTHER" id="PTHR43056">
    <property type="entry name" value="PEPTIDASE S9 PROLYL OLIGOPEPTIDASE"/>
    <property type="match status" value="1"/>
</dbReference>
<dbReference type="SUPFAM" id="SSF53474">
    <property type="entry name" value="alpha/beta-Hydrolases"/>
    <property type="match status" value="1"/>
</dbReference>
<dbReference type="GO" id="GO:0008239">
    <property type="term" value="F:dipeptidyl-peptidase activity"/>
    <property type="evidence" value="ECO:0007669"/>
    <property type="project" value="InterPro"/>
</dbReference>
<evidence type="ECO:0000256" key="1">
    <source>
        <dbReference type="ARBA" id="ARBA00022801"/>
    </source>
</evidence>
<dbReference type="EMBL" id="PDCR01000042">
    <property type="protein sequence ID" value="PEG51836.1"/>
    <property type="molecule type" value="Genomic_DNA"/>
</dbReference>
<evidence type="ECO:0000313" key="3">
    <source>
        <dbReference type="EMBL" id="PEG51836.1"/>
    </source>
</evidence>
<dbReference type="NCBIfam" id="TIGR00976">
    <property type="entry name" value="CocE_NonD"/>
    <property type="match status" value="1"/>
</dbReference>
<dbReference type="InterPro" id="IPR008979">
    <property type="entry name" value="Galactose-bd-like_sf"/>
</dbReference>
<organism evidence="3 4">
    <name type="scientific">Mycolicibacterium diernhoferi</name>
    <dbReference type="NCBI Taxonomy" id="1801"/>
    <lineage>
        <taxon>Bacteria</taxon>
        <taxon>Bacillati</taxon>
        <taxon>Actinomycetota</taxon>
        <taxon>Actinomycetes</taxon>
        <taxon>Mycobacteriales</taxon>
        <taxon>Mycobacteriaceae</taxon>
        <taxon>Mycolicibacterium</taxon>
    </lineage>
</organism>
<dbReference type="InterPro" id="IPR013736">
    <property type="entry name" value="Xaa-Pro_dipept_C"/>
</dbReference>
<dbReference type="AlphaFoldDB" id="A0A2A7NN98"/>
<dbReference type="Gene3D" id="3.40.50.1820">
    <property type="entry name" value="alpha/beta hydrolase"/>
    <property type="match status" value="1"/>
</dbReference>
<dbReference type="InterPro" id="IPR029058">
    <property type="entry name" value="AB_hydrolase_fold"/>
</dbReference>
<comment type="caution">
    <text evidence="3">The sequence shown here is derived from an EMBL/GenBank/DDBJ whole genome shotgun (WGS) entry which is preliminary data.</text>
</comment>
<gene>
    <name evidence="3" type="ORF">CRI78_24570</name>
</gene>
<keyword evidence="1 3" id="KW-0378">Hydrolase</keyword>
<dbReference type="Pfam" id="PF08530">
    <property type="entry name" value="PepX_C"/>
    <property type="match status" value="1"/>
</dbReference>